<organism evidence="1 4">
    <name type="scientific">Avibacterium paragallinarum</name>
    <name type="common">Haemophilus gallinarum</name>
    <dbReference type="NCBI Taxonomy" id="728"/>
    <lineage>
        <taxon>Bacteria</taxon>
        <taxon>Pseudomonadati</taxon>
        <taxon>Pseudomonadota</taxon>
        <taxon>Gammaproteobacteria</taxon>
        <taxon>Pasteurellales</taxon>
        <taxon>Pasteurellaceae</taxon>
        <taxon>Avibacterium</taxon>
    </lineage>
</organism>
<dbReference type="EMBL" id="UGHK01000003">
    <property type="protein sequence ID" value="STO92040.1"/>
    <property type="molecule type" value="Genomic_DNA"/>
</dbReference>
<evidence type="ECO:0000313" key="4">
    <source>
        <dbReference type="Proteomes" id="UP000254465"/>
    </source>
</evidence>
<evidence type="ECO:0000313" key="3">
    <source>
        <dbReference type="EMBL" id="STO92040.1"/>
    </source>
</evidence>
<name>A0A377I729_AVIPA</name>
<proteinExistence type="predicted"/>
<dbReference type="RefSeq" id="WP_017806102.1">
    <property type="nucleotide sequence ID" value="NZ_JBANLW010000170.1"/>
</dbReference>
<dbReference type="AlphaFoldDB" id="A0A377I729"/>
<sequence>MKTILTNQERGSIWISMDIADDCLNEALALWDRYIDGEVQQEYEAIKAIELAEGETVETLSADCISPLDCLELIVMDLDEAMRYIKHVRPILKKLIKAQRKHPEQTIKEVMWGTMGQAD</sequence>
<reference evidence="1 4" key="1">
    <citation type="submission" date="2018-06" db="EMBL/GenBank/DDBJ databases">
        <authorList>
            <consortium name="Pathogen Informatics"/>
            <person name="Doyle S."/>
        </authorList>
    </citation>
    <scope>NUCLEOTIDE SEQUENCE [LARGE SCALE GENOMIC DNA]</scope>
    <source>
        <strain evidence="1 4">NCTC11296</strain>
    </source>
</reference>
<dbReference type="EMBL" id="UGHK01000002">
    <property type="protein sequence ID" value="STO72517.1"/>
    <property type="molecule type" value="Genomic_DNA"/>
</dbReference>
<protein>
    <submittedName>
        <fullName evidence="1">Uncharacterized protein</fullName>
    </submittedName>
</protein>
<gene>
    <name evidence="1" type="ORF">NCTC11296_00979</name>
    <name evidence="2" type="ORF">NCTC11296_02445</name>
    <name evidence="3" type="ORF">NCTC11296_03176</name>
</gene>
<evidence type="ECO:0000313" key="2">
    <source>
        <dbReference type="EMBL" id="STO72517.1"/>
    </source>
</evidence>
<dbReference type="Proteomes" id="UP000254465">
    <property type="component" value="Unassembled WGS sequence"/>
</dbReference>
<accession>A0A377I729</accession>
<evidence type="ECO:0000313" key="1">
    <source>
        <dbReference type="EMBL" id="STO71084.1"/>
    </source>
</evidence>
<dbReference type="EMBL" id="UGHK01000002">
    <property type="protein sequence ID" value="STO71084.1"/>
    <property type="molecule type" value="Genomic_DNA"/>
</dbReference>